<organism evidence="1 2">
    <name type="scientific">Edaphobacter modestus</name>
    <dbReference type="NCBI Taxonomy" id="388466"/>
    <lineage>
        <taxon>Bacteria</taxon>
        <taxon>Pseudomonadati</taxon>
        <taxon>Acidobacteriota</taxon>
        <taxon>Terriglobia</taxon>
        <taxon>Terriglobales</taxon>
        <taxon>Acidobacteriaceae</taxon>
        <taxon>Edaphobacter</taxon>
    </lineage>
</organism>
<gene>
    <name evidence="1" type="ORF">BDD14_5934</name>
</gene>
<protein>
    <recommendedName>
        <fullName evidence="3">DUF4276 family protein</fullName>
    </recommendedName>
</protein>
<evidence type="ECO:0000313" key="1">
    <source>
        <dbReference type="EMBL" id="RZU35178.1"/>
    </source>
</evidence>
<dbReference type="EMBL" id="SHKW01000003">
    <property type="protein sequence ID" value="RZU35178.1"/>
    <property type="molecule type" value="Genomic_DNA"/>
</dbReference>
<evidence type="ECO:0000313" key="2">
    <source>
        <dbReference type="Proteomes" id="UP000292958"/>
    </source>
</evidence>
<dbReference type="OrthoDB" id="283783at2"/>
<keyword evidence="2" id="KW-1185">Reference proteome</keyword>
<dbReference type="Proteomes" id="UP000292958">
    <property type="component" value="Unassembled WGS sequence"/>
</dbReference>
<sequence>MHLEILVEDVSGKKALEILIPKLMNAEDTFRVHAYKGIGRIPKNMRDTDDANKRILLDNLPKLLKGYGRTFEGYPATTPSAVILVCDLDSKSLGSFLVELNGILNGCHPAPVTRFCIAIEEGEAWLLGDIPAVKTAYPNADDEILDSYVNDSICGTWETLANAVYQGGEKGLSAKGWQSVGAEKSQWAEKITPHMDIETNNSPSFTFFRDTVRTLVN</sequence>
<name>A0A4Q7YDZ2_9BACT</name>
<accession>A0A4Q7YDZ2</accession>
<comment type="caution">
    <text evidence="1">The sequence shown here is derived from an EMBL/GenBank/DDBJ whole genome shotgun (WGS) entry which is preliminary data.</text>
</comment>
<evidence type="ECO:0008006" key="3">
    <source>
        <dbReference type="Google" id="ProtNLM"/>
    </source>
</evidence>
<dbReference type="RefSeq" id="WP_130424392.1">
    <property type="nucleotide sequence ID" value="NZ_SHKW01000003.1"/>
</dbReference>
<reference evidence="1 2" key="1">
    <citation type="submission" date="2019-02" db="EMBL/GenBank/DDBJ databases">
        <title>Genomic Encyclopedia of Archaeal and Bacterial Type Strains, Phase II (KMG-II): from individual species to whole genera.</title>
        <authorList>
            <person name="Goeker M."/>
        </authorList>
    </citation>
    <scope>NUCLEOTIDE SEQUENCE [LARGE SCALE GENOMIC DNA]</scope>
    <source>
        <strain evidence="1 2">DSM 18101</strain>
    </source>
</reference>
<dbReference type="AlphaFoldDB" id="A0A4Q7YDZ2"/>
<proteinExistence type="predicted"/>